<dbReference type="Proteomes" id="UP000281553">
    <property type="component" value="Unassembled WGS sequence"/>
</dbReference>
<evidence type="ECO:0000313" key="3">
    <source>
        <dbReference type="Proteomes" id="UP000281553"/>
    </source>
</evidence>
<dbReference type="GO" id="GO:0006086">
    <property type="term" value="P:pyruvate decarboxylation to acetyl-CoA"/>
    <property type="evidence" value="ECO:0007669"/>
    <property type="project" value="InterPro"/>
</dbReference>
<accession>A0A3P7NMH2</accession>
<reference evidence="2 3" key="1">
    <citation type="submission" date="2018-11" db="EMBL/GenBank/DDBJ databases">
        <authorList>
            <consortium name="Pathogen Informatics"/>
        </authorList>
    </citation>
    <scope>NUCLEOTIDE SEQUENCE [LARGE SCALE GENOMIC DNA]</scope>
</reference>
<dbReference type="InterPro" id="IPR023213">
    <property type="entry name" value="CAT-like_dom_sf"/>
</dbReference>
<protein>
    <recommendedName>
        <fullName evidence="1">2-oxoacid dehydrogenase acyltransferase catalytic domain-containing protein</fullName>
    </recommendedName>
</protein>
<dbReference type="Gene3D" id="3.30.559.10">
    <property type="entry name" value="Chloramphenicol acetyltransferase-like domain"/>
    <property type="match status" value="1"/>
</dbReference>
<dbReference type="EMBL" id="UYRU01102530">
    <property type="protein sequence ID" value="VDN41770.1"/>
    <property type="molecule type" value="Genomic_DNA"/>
</dbReference>
<proteinExistence type="predicted"/>
<keyword evidence="3" id="KW-1185">Reference proteome</keyword>
<dbReference type="AlphaFoldDB" id="A0A3P7NMH2"/>
<dbReference type="OrthoDB" id="537444at2759"/>
<dbReference type="Pfam" id="PF00198">
    <property type="entry name" value="2-oxoacid_dh"/>
    <property type="match status" value="1"/>
</dbReference>
<dbReference type="GO" id="GO:0045254">
    <property type="term" value="C:pyruvate dehydrogenase complex"/>
    <property type="evidence" value="ECO:0007669"/>
    <property type="project" value="InterPro"/>
</dbReference>
<name>A0A3P7NMH2_DIBLA</name>
<gene>
    <name evidence="2" type="ORF">DILT_LOCUS18637</name>
</gene>
<dbReference type="GO" id="GO:0004742">
    <property type="term" value="F:dihydrolipoyllysine-residue acetyltransferase activity"/>
    <property type="evidence" value="ECO:0007669"/>
    <property type="project" value="TreeGrafter"/>
</dbReference>
<sequence length="73" mass="7520">MNGVSNPAGDSLNRLVNVDICVAVSTPSGLITPIVPSADTRPISGISSLVKELAGKARDNKLQPHEFTGGSFT</sequence>
<dbReference type="InterPro" id="IPR001078">
    <property type="entry name" value="2-oxoacid_DH_actylTfrase"/>
</dbReference>
<feature type="domain" description="2-oxoacid dehydrogenase acyltransferase catalytic" evidence="1">
    <location>
        <begin position="9"/>
        <end position="73"/>
    </location>
</feature>
<dbReference type="PANTHER" id="PTHR23151">
    <property type="entry name" value="DIHYDROLIPOAMIDE ACETYL/SUCCINYL-TRANSFERASE-RELATED"/>
    <property type="match status" value="1"/>
</dbReference>
<dbReference type="PANTHER" id="PTHR23151:SF90">
    <property type="entry name" value="DIHYDROLIPOYLLYSINE-RESIDUE ACETYLTRANSFERASE COMPONENT OF PYRUVATE DEHYDROGENASE COMPLEX, MITOCHONDRIAL-RELATED"/>
    <property type="match status" value="1"/>
</dbReference>
<dbReference type="InterPro" id="IPR045257">
    <property type="entry name" value="E2/Pdx1"/>
</dbReference>
<organism evidence="2 3">
    <name type="scientific">Dibothriocephalus latus</name>
    <name type="common">Fish tapeworm</name>
    <name type="synonym">Diphyllobothrium latum</name>
    <dbReference type="NCBI Taxonomy" id="60516"/>
    <lineage>
        <taxon>Eukaryota</taxon>
        <taxon>Metazoa</taxon>
        <taxon>Spiralia</taxon>
        <taxon>Lophotrochozoa</taxon>
        <taxon>Platyhelminthes</taxon>
        <taxon>Cestoda</taxon>
        <taxon>Eucestoda</taxon>
        <taxon>Diphyllobothriidea</taxon>
        <taxon>Diphyllobothriidae</taxon>
        <taxon>Dibothriocephalus</taxon>
    </lineage>
</organism>
<evidence type="ECO:0000313" key="2">
    <source>
        <dbReference type="EMBL" id="VDN41770.1"/>
    </source>
</evidence>
<dbReference type="SUPFAM" id="SSF52777">
    <property type="entry name" value="CoA-dependent acyltransferases"/>
    <property type="match status" value="1"/>
</dbReference>
<evidence type="ECO:0000259" key="1">
    <source>
        <dbReference type="Pfam" id="PF00198"/>
    </source>
</evidence>